<dbReference type="HOGENOM" id="CLU_082102_1_0_9"/>
<evidence type="ECO:0000259" key="2">
    <source>
        <dbReference type="PROSITE" id="PS51337"/>
    </source>
</evidence>
<dbReference type="GO" id="GO:0046872">
    <property type="term" value="F:metal ion binding"/>
    <property type="evidence" value="ECO:0007669"/>
    <property type="project" value="InterPro"/>
</dbReference>
<evidence type="ECO:0000313" key="4">
    <source>
        <dbReference type="Proteomes" id="UP000006346"/>
    </source>
</evidence>
<dbReference type="InterPro" id="IPR036594">
    <property type="entry name" value="Meth_synthase_dom"/>
</dbReference>
<dbReference type="KEGG" id="dor:Desor_4404"/>
<accession>G7W6W7</accession>
<dbReference type="SUPFAM" id="SSF47644">
    <property type="entry name" value="Methionine synthase domain"/>
    <property type="match status" value="1"/>
</dbReference>
<dbReference type="PROSITE" id="PS51332">
    <property type="entry name" value="B12_BINDING"/>
    <property type="match status" value="1"/>
</dbReference>
<dbReference type="PATRIC" id="fig|768706.3.peg.4475"/>
<dbReference type="InterPro" id="IPR003759">
    <property type="entry name" value="Cbl-bd_cap"/>
</dbReference>
<sequence length="211" mass="23136">MPVDLRIMFSELKKDVVIEEIQRRVASGEDVLSIIGECKEGLQEIGERFARGESYISELILSGKLFKETLDILAPYMKAQAKESKPIGKFLIATLKGDIHDLGKSIIAAQLKAHGFEVYDLGVDIDPKVVLEKIKEINPDFVGFSSLLTPNINVMKEAADLFIAEGVRDKFKLLIGGGITSPASQKLVGADFQTVDAMAGVHYCLKVLGRE</sequence>
<dbReference type="PROSITE" id="PS51337">
    <property type="entry name" value="B12_BINDING_NTER"/>
    <property type="match status" value="1"/>
</dbReference>
<dbReference type="PANTHER" id="PTHR45833">
    <property type="entry name" value="METHIONINE SYNTHASE"/>
    <property type="match status" value="1"/>
</dbReference>
<evidence type="ECO:0000313" key="3">
    <source>
        <dbReference type="EMBL" id="AET69824.1"/>
    </source>
</evidence>
<dbReference type="GO" id="GO:0031419">
    <property type="term" value="F:cobalamin binding"/>
    <property type="evidence" value="ECO:0007669"/>
    <property type="project" value="InterPro"/>
</dbReference>
<dbReference type="SMART" id="SM01018">
    <property type="entry name" value="B12-binding_2"/>
    <property type="match status" value="1"/>
</dbReference>
<dbReference type="InterPro" id="IPR050554">
    <property type="entry name" value="Met_Synthase/Corrinoid"/>
</dbReference>
<dbReference type="Gene3D" id="1.10.1240.10">
    <property type="entry name" value="Methionine synthase domain"/>
    <property type="match status" value="1"/>
</dbReference>
<name>G7W6W7_DESOD</name>
<dbReference type="STRING" id="768706.Desor_4404"/>
<dbReference type="Gene3D" id="3.40.50.280">
    <property type="entry name" value="Cobalamin-binding domain"/>
    <property type="match status" value="1"/>
</dbReference>
<dbReference type="eggNOG" id="COG5012">
    <property type="taxonomic scope" value="Bacteria"/>
</dbReference>
<organism evidence="3 4">
    <name type="scientific">Desulfosporosinus orientis (strain ATCC 19365 / DSM 765 / NCIMB 8382 / VKM B-1628 / Singapore I)</name>
    <name type="common">Desulfotomaculum orientis</name>
    <dbReference type="NCBI Taxonomy" id="768706"/>
    <lineage>
        <taxon>Bacteria</taxon>
        <taxon>Bacillati</taxon>
        <taxon>Bacillota</taxon>
        <taxon>Clostridia</taxon>
        <taxon>Eubacteriales</taxon>
        <taxon>Desulfitobacteriaceae</taxon>
        <taxon>Desulfosporosinus</taxon>
    </lineage>
</organism>
<proteinExistence type="predicted"/>
<dbReference type="OrthoDB" id="9783599at2"/>
<gene>
    <name evidence="3" type="ordered locus">Desor_4404</name>
</gene>
<dbReference type="GO" id="GO:0008705">
    <property type="term" value="F:methionine synthase activity"/>
    <property type="evidence" value="ECO:0007669"/>
    <property type="project" value="TreeGrafter"/>
</dbReference>
<keyword evidence="4" id="KW-1185">Reference proteome</keyword>
<dbReference type="InterPro" id="IPR036724">
    <property type="entry name" value="Cobalamin-bd_sf"/>
</dbReference>
<dbReference type="InterPro" id="IPR006158">
    <property type="entry name" value="Cobalamin-bd"/>
</dbReference>
<feature type="domain" description="B12-binding N-terminal" evidence="2">
    <location>
        <begin position="1"/>
        <end position="85"/>
    </location>
</feature>
<dbReference type="RefSeq" id="WP_014186631.1">
    <property type="nucleotide sequence ID" value="NC_016584.1"/>
</dbReference>
<dbReference type="GO" id="GO:0005829">
    <property type="term" value="C:cytosol"/>
    <property type="evidence" value="ECO:0007669"/>
    <property type="project" value="TreeGrafter"/>
</dbReference>
<reference evidence="4" key="1">
    <citation type="submission" date="2011-11" db="EMBL/GenBank/DDBJ databases">
        <title>Complete sequence of Desulfosporosinus orientis DSM 765.</title>
        <authorList>
            <person name="Lucas S."/>
            <person name="Han J."/>
            <person name="Lapidus A."/>
            <person name="Cheng J.-F."/>
            <person name="Goodwin L."/>
            <person name="Pitluck S."/>
            <person name="Peters L."/>
            <person name="Ovchinnikova G."/>
            <person name="Teshima H."/>
            <person name="Detter J.C."/>
            <person name="Han C."/>
            <person name="Tapia R."/>
            <person name="Land M."/>
            <person name="Hauser L."/>
            <person name="Kyrpides N."/>
            <person name="Ivanova N."/>
            <person name="Pagani I."/>
            <person name="Pester M."/>
            <person name="Spring S."/>
            <person name="Ollivier B."/>
            <person name="Rattei T."/>
            <person name="Klenk H.-P."/>
            <person name="Wagner M."/>
            <person name="Loy A."/>
            <person name="Woyke T."/>
        </authorList>
    </citation>
    <scope>NUCLEOTIDE SEQUENCE [LARGE SCALE GENOMIC DNA]</scope>
    <source>
        <strain evidence="4">ATCC 19365 / DSM 765 / NCIMB 8382 / VKM B-1628</strain>
    </source>
</reference>
<feature type="domain" description="B12-binding" evidence="1">
    <location>
        <begin position="87"/>
        <end position="211"/>
    </location>
</feature>
<dbReference type="EMBL" id="CP003108">
    <property type="protein sequence ID" value="AET69824.1"/>
    <property type="molecule type" value="Genomic_DNA"/>
</dbReference>
<evidence type="ECO:0000259" key="1">
    <source>
        <dbReference type="PROSITE" id="PS51332"/>
    </source>
</evidence>
<dbReference type="PANTHER" id="PTHR45833:SF2">
    <property type="entry name" value="BIFUNCTIONAL HOMOCYSTEINE S-METHYLTRANSFERASE_5,10-METHYLENETETRAHYDROFOLATE REDUCTASE"/>
    <property type="match status" value="1"/>
</dbReference>
<protein>
    <submittedName>
        <fullName evidence="3">Putative cobalamin binding protein</fullName>
    </submittedName>
</protein>
<dbReference type="AlphaFoldDB" id="G7W6W7"/>
<dbReference type="Pfam" id="PF02310">
    <property type="entry name" value="B12-binding"/>
    <property type="match status" value="1"/>
</dbReference>
<dbReference type="Pfam" id="PF02607">
    <property type="entry name" value="B12-binding_2"/>
    <property type="match status" value="1"/>
</dbReference>
<reference evidence="3 4" key="2">
    <citation type="journal article" date="2012" name="J. Bacteriol.">
        <title>Complete genome sequences of Desulfosporosinus orientis DSM765T, Desulfosporosinus youngiae DSM17734T, Desulfosporosinus meridiei DSM13257T, and Desulfosporosinus acidiphilus DSM22704T.</title>
        <authorList>
            <person name="Pester M."/>
            <person name="Brambilla E."/>
            <person name="Alazard D."/>
            <person name="Rattei T."/>
            <person name="Weinmaier T."/>
            <person name="Han J."/>
            <person name="Lucas S."/>
            <person name="Lapidus A."/>
            <person name="Cheng J.F."/>
            <person name="Goodwin L."/>
            <person name="Pitluck S."/>
            <person name="Peters L."/>
            <person name="Ovchinnikova G."/>
            <person name="Teshima H."/>
            <person name="Detter J.C."/>
            <person name="Han C.S."/>
            <person name="Tapia R."/>
            <person name="Land M.L."/>
            <person name="Hauser L."/>
            <person name="Kyrpides N.C."/>
            <person name="Ivanova N.N."/>
            <person name="Pagani I."/>
            <person name="Huntmann M."/>
            <person name="Wei C.L."/>
            <person name="Davenport K.W."/>
            <person name="Daligault H."/>
            <person name="Chain P.S."/>
            <person name="Chen A."/>
            <person name="Mavromatis K."/>
            <person name="Markowitz V."/>
            <person name="Szeto E."/>
            <person name="Mikhailova N."/>
            <person name="Pati A."/>
            <person name="Wagner M."/>
            <person name="Woyke T."/>
            <person name="Ollivier B."/>
            <person name="Klenk H.P."/>
            <person name="Spring S."/>
            <person name="Loy A."/>
        </authorList>
    </citation>
    <scope>NUCLEOTIDE SEQUENCE [LARGE SCALE GENOMIC DNA]</scope>
    <source>
        <strain evidence="4">ATCC 19365 / DSM 765 / NCIMB 8382 / VKM B-1628</strain>
    </source>
</reference>
<dbReference type="Proteomes" id="UP000006346">
    <property type="component" value="Chromosome"/>
</dbReference>
<dbReference type="SUPFAM" id="SSF52242">
    <property type="entry name" value="Cobalamin (vitamin B12)-binding domain"/>
    <property type="match status" value="1"/>
</dbReference>